<dbReference type="PANTHER" id="PTHR30443">
    <property type="entry name" value="INNER MEMBRANE PROTEIN"/>
    <property type="match status" value="1"/>
</dbReference>
<evidence type="ECO:0000313" key="11">
    <source>
        <dbReference type="EMBL" id="OBS29781.1"/>
    </source>
</evidence>
<evidence type="ECO:0000256" key="8">
    <source>
        <dbReference type="SAM" id="Phobius"/>
    </source>
</evidence>
<dbReference type="EC" id="2.7.-.-" evidence="12"/>
<evidence type="ECO:0000256" key="3">
    <source>
        <dbReference type="ARBA" id="ARBA00022519"/>
    </source>
</evidence>
<evidence type="ECO:0000313" key="14">
    <source>
        <dbReference type="Proteomes" id="UP000316388"/>
    </source>
</evidence>
<keyword evidence="13" id="KW-1185">Reference proteome</keyword>
<dbReference type="InterPro" id="IPR000917">
    <property type="entry name" value="Sulfatase_N"/>
</dbReference>
<feature type="domain" description="Sulfatase N-terminal" evidence="9">
    <location>
        <begin position="251"/>
        <end position="547"/>
    </location>
</feature>
<evidence type="ECO:0000259" key="9">
    <source>
        <dbReference type="Pfam" id="PF00884"/>
    </source>
</evidence>
<dbReference type="InterPro" id="IPR058130">
    <property type="entry name" value="PEA_transf_C"/>
</dbReference>
<comment type="subcellular location">
    <subcellularLocation>
        <location evidence="1">Cell inner membrane</location>
        <topology evidence="1">Multi-pass membrane protein</topology>
    </subcellularLocation>
</comment>
<dbReference type="CDD" id="cd16017">
    <property type="entry name" value="LptA"/>
    <property type="match status" value="1"/>
</dbReference>
<evidence type="ECO:0000256" key="6">
    <source>
        <dbReference type="ARBA" id="ARBA00022989"/>
    </source>
</evidence>
<dbReference type="EMBL" id="LZDH01000066">
    <property type="protein sequence ID" value="OBS29781.1"/>
    <property type="molecule type" value="Genomic_DNA"/>
</dbReference>
<dbReference type="EMBL" id="VJOO01000004">
    <property type="protein sequence ID" value="TSE37724.1"/>
    <property type="molecule type" value="Genomic_DNA"/>
</dbReference>
<evidence type="ECO:0000256" key="2">
    <source>
        <dbReference type="ARBA" id="ARBA00022475"/>
    </source>
</evidence>
<dbReference type="Pfam" id="PF08019">
    <property type="entry name" value="EptA_B_N"/>
    <property type="match status" value="1"/>
</dbReference>
<keyword evidence="4 12" id="KW-0808">Transferase</keyword>
<keyword evidence="7 8" id="KW-0472">Membrane</keyword>
<dbReference type="SUPFAM" id="SSF53649">
    <property type="entry name" value="Alkaline phosphatase-like"/>
    <property type="match status" value="1"/>
</dbReference>
<dbReference type="NCBIfam" id="NF028537">
    <property type="entry name" value="P_eth_NH2_trans"/>
    <property type="match status" value="1"/>
</dbReference>
<keyword evidence="5 8" id="KW-0812">Transmembrane</keyword>
<accession>A0A1A6DSW5</accession>
<dbReference type="AlphaFoldDB" id="A0A1A6DSW5"/>
<name>A0A1A6DSW5_9BURK</name>
<evidence type="ECO:0000313" key="12">
    <source>
        <dbReference type="EMBL" id="TSE37724.1"/>
    </source>
</evidence>
<dbReference type="PANTHER" id="PTHR30443:SF0">
    <property type="entry name" value="PHOSPHOETHANOLAMINE TRANSFERASE EPTA"/>
    <property type="match status" value="1"/>
</dbReference>
<evidence type="ECO:0000256" key="1">
    <source>
        <dbReference type="ARBA" id="ARBA00004429"/>
    </source>
</evidence>
<dbReference type="InterPro" id="IPR012549">
    <property type="entry name" value="EptA-like_N"/>
</dbReference>
<feature type="transmembrane region" description="Helical" evidence="8">
    <location>
        <begin position="93"/>
        <end position="114"/>
    </location>
</feature>
<sequence>MRGIRTGIRMADGAEGSTAADSAAGWHPLAALALLAGWLATVGNVPLWSAVWPVQGPLGARGWAVALAWALVLALVNLAVLAWLAVGPLRRPVGVALLALAGGASYFMLAYGIVVDASMAANVFQTDLREARDLLTPGLLVALALGVALPGWLWWRLPVRRWPARRAVLVRVGVGAAALGLAVALLWLTFQDLAALMRNDRALRYLINPYNSVYAALRHGVGQRALASEPPQPIGLDVQPLPAAAREDEAPLVVLVVGETARAANWGLNGYARDTTPRLRALIQQGQPIVSFAAVTSCGTNTQTSVPCLFAPGGRARWNPSRAQENLLDLLQRAGLAVTWLDNQSGCKGVCARVPSRQTDHLQVPGLCRGDECHDEILLRELPGALQALPEPARQVGTLAVLHQMGSHGPAYFKRTPAAFKRFQPECTTAQLQACEPAHIVNAYDNTLLYTDHVLAELIGWLAQRRGPTALLYVSDHGESLGEGGLYLHGMPYAVAPREQKDVPMLLWANGGMQRRLGLDWACLQRRAQEPSSHDHVFHTVAGLFGVRSAVLDAERDLLAACRRAG</sequence>
<evidence type="ECO:0000256" key="4">
    <source>
        <dbReference type="ARBA" id="ARBA00022679"/>
    </source>
</evidence>
<evidence type="ECO:0000256" key="7">
    <source>
        <dbReference type="ARBA" id="ARBA00023136"/>
    </source>
</evidence>
<reference evidence="12 14" key="2">
    <citation type="submission" date="2019-07" db="EMBL/GenBank/DDBJ databases">
        <title>Tepidimonas fonticaldi AT-A2 draft genome.</title>
        <authorList>
            <person name="Da Costa M.S."/>
            <person name="Froufe H.J.C."/>
            <person name="Egas C."/>
            <person name="Albuquerque L."/>
        </authorList>
    </citation>
    <scope>NUCLEOTIDE SEQUENCE [LARGE SCALE GENOMIC DNA]</scope>
    <source>
        <strain evidence="12 14">AT-A2</strain>
    </source>
</reference>
<gene>
    <name evidence="12" type="primary">eptA</name>
    <name evidence="11" type="ORF">A9O67_10265</name>
    <name evidence="12" type="ORF">Tfont_00722</name>
</gene>
<feature type="transmembrane region" description="Helical" evidence="8">
    <location>
        <begin position="134"/>
        <end position="155"/>
    </location>
</feature>
<dbReference type="InterPro" id="IPR017850">
    <property type="entry name" value="Alkaline_phosphatase_core_sf"/>
</dbReference>
<reference evidence="11 13" key="1">
    <citation type="submission" date="2016-06" db="EMBL/GenBank/DDBJ databases">
        <title>Genome sequence of Tepidimonas fonticaldi PL17.</title>
        <authorList>
            <person name="Pinnaka A.K."/>
        </authorList>
    </citation>
    <scope>NUCLEOTIDE SEQUENCE [LARGE SCALE GENOMIC DNA]</scope>
    <source>
        <strain evidence="11 13">PL17</strain>
    </source>
</reference>
<dbReference type="GO" id="GO:0005886">
    <property type="term" value="C:plasma membrane"/>
    <property type="evidence" value="ECO:0007669"/>
    <property type="project" value="UniProtKB-SubCell"/>
</dbReference>
<organism evidence="11 13">
    <name type="scientific">Tepidimonas fonticaldi</name>
    <dbReference type="NCBI Taxonomy" id="1101373"/>
    <lineage>
        <taxon>Bacteria</taxon>
        <taxon>Pseudomonadati</taxon>
        <taxon>Pseudomonadota</taxon>
        <taxon>Betaproteobacteria</taxon>
        <taxon>Burkholderiales</taxon>
        <taxon>Tepidimonas</taxon>
    </lineage>
</organism>
<dbReference type="STRING" id="1101373.A9O67_10265"/>
<dbReference type="Pfam" id="PF00884">
    <property type="entry name" value="Sulfatase"/>
    <property type="match status" value="1"/>
</dbReference>
<dbReference type="GO" id="GO:0009244">
    <property type="term" value="P:lipopolysaccharide core region biosynthetic process"/>
    <property type="evidence" value="ECO:0007669"/>
    <property type="project" value="TreeGrafter"/>
</dbReference>
<proteinExistence type="predicted"/>
<comment type="caution">
    <text evidence="11">The sequence shown here is derived from an EMBL/GenBank/DDBJ whole genome shotgun (WGS) entry which is preliminary data.</text>
</comment>
<feature type="transmembrane region" description="Helical" evidence="8">
    <location>
        <begin position="167"/>
        <end position="190"/>
    </location>
</feature>
<dbReference type="Gene3D" id="3.40.720.10">
    <property type="entry name" value="Alkaline Phosphatase, subunit A"/>
    <property type="match status" value="1"/>
</dbReference>
<dbReference type="InterPro" id="IPR040423">
    <property type="entry name" value="PEA_transferase"/>
</dbReference>
<protein>
    <submittedName>
        <fullName evidence="12">Phosphoethanolamine transferase EptA</fullName>
        <ecNumber evidence="12">2.7.-.-</ecNumber>
    </submittedName>
</protein>
<feature type="domain" description="Phosphoethanolamine transferase N-terminal" evidence="10">
    <location>
        <begin position="74"/>
        <end position="219"/>
    </location>
</feature>
<feature type="transmembrane region" description="Helical" evidence="8">
    <location>
        <begin position="63"/>
        <end position="86"/>
    </location>
</feature>
<evidence type="ECO:0000313" key="13">
    <source>
        <dbReference type="Proteomes" id="UP000091969"/>
    </source>
</evidence>
<keyword evidence="2" id="KW-1003">Cell membrane</keyword>
<keyword evidence="3" id="KW-0997">Cell inner membrane</keyword>
<dbReference type="GO" id="GO:0016776">
    <property type="term" value="F:phosphotransferase activity, phosphate group as acceptor"/>
    <property type="evidence" value="ECO:0007669"/>
    <property type="project" value="TreeGrafter"/>
</dbReference>
<evidence type="ECO:0000259" key="10">
    <source>
        <dbReference type="Pfam" id="PF08019"/>
    </source>
</evidence>
<dbReference type="Proteomes" id="UP000091969">
    <property type="component" value="Unassembled WGS sequence"/>
</dbReference>
<dbReference type="Proteomes" id="UP000316388">
    <property type="component" value="Unassembled WGS sequence"/>
</dbReference>
<keyword evidence="6 8" id="KW-1133">Transmembrane helix</keyword>
<feature type="transmembrane region" description="Helical" evidence="8">
    <location>
        <begin position="29"/>
        <end position="51"/>
    </location>
</feature>
<evidence type="ECO:0000256" key="5">
    <source>
        <dbReference type="ARBA" id="ARBA00022692"/>
    </source>
</evidence>